<organism evidence="2 3">
    <name type="scientific">Bradyrhizobium centrolobii</name>
    <dbReference type="NCBI Taxonomy" id="1505087"/>
    <lineage>
        <taxon>Bacteria</taxon>
        <taxon>Pseudomonadati</taxon>
        <taxon>Pseudomonadota</taxon>
        <taxon>Alphaproteobacteria</taxon>
        <taxon>Hyphomicrobiales</taxon>
        <taxon>Nitrobacteraceae</taxon>
        <taxon>Bradyrhizobium</taxon>
    </lineage>
</organism>
<evidence type="ECO:0000313" key="3">
    <source>
        <dbReference type="Proteomes" id="UP000076959"/>
    </source>
</evidence>
<keyword evidence="1" id="KW-1133">Transmembrane helix</keyword>
<gene>
    <name evidence="2" type="ORF">AYJ54_34835</name>
</gene>
<dbReference type="Pfam" id="PF04955">
    <property type="entry name" value="HupE_UreJ"/>
    <property type="match status" value="1"/>
</dbReference>
<dbReference type="PIRSF" id="PIRSF016919">
    <property type="entry name" value="HupE_UreJ"/>
    <property type="match status" value="1"/>
</dbReference>
<keyword evidence="1" id="KW-0472">Membrane</keyword>
<proteinExistence type="predicted"/>
<evidence type="ECO:0000313" key="2">
    <source>
        <dbReference type="EMBL" id="OAE97704.1"/>
    </source>
</evidence>
<feature type="transmembrane region" description="Helical" evidence="1">
    <location>
        <begin position="99"/>
        <end position="116"/>
    </location>
</feature>
<feature type="transmembrane region" description="Helical" evidence="1">
    <location>
        <begin position="73"/>
        <end position="93"/>
    </location>
</feature>
<keyword evidence="1" id="KW-0812">Transmembrane</keyword>
<dbReference type="RefSeq" id="WP_063708746.1">
    <property type="nucleotide sequence ID" value="NZ_LUUB01000124.1"/>
</dbReference>
<dbReference type="EMBL" id="LUUB01000124">
    <property type="protein sequence ID" value="OAE97704.1"/>
    <property type="molecule type" value="Genomic_DNA"/>
</dbReference>
<dbReference type="Proteomes" id="UP000076959">
    <property type="component" value="Unassembled WGS sequence"/>
</dbReference>
<feature type="transmembrane region" description="Helical" evidence="1">
    <location>
        <begin position="123"/>
        <end position="140"/>
    </location>
</feature>
<protein>
    <submittedName>
        <fullName evidence="2">Ni/Fe hydrogenase</fullName>
    </submittedName>
</protein>
<comment type="caution">
    <text evidence="2">The sequence shown here is derived from an EMBL/GenBank/DDBJ whole genome shotgun (WGS) entry which is preliminary data.</text>
</comment>
<evidence type="ECO:0000256" key="1">
    <source>
        <dbReference type="SAM" id="Phobius"/>
    </source>
</evidence>
<dbReference type="OrthoDB" id="9808192at2"/>
<dbReference type="STRING" id="1505087.AYJ54_34835"/>
<feature type="transmembrane region" description="Helical" evidence="1">
    <location>
        <begin position="183"/>
        <end position="201"/>
    </location>
</feature>
<reference evidence="2 3" key="1">
    <citation type="submission" date="2016-03" db="EMBL/GenBank/DDBJ databases">
        <title>Draft Genome Sequence of the Strain BR 10245 (Bradyrhizobium sp.) isolated from nodules of Centrolobium paraense.</title>
        <authorList>
            <person name="Simoes-Araujo J.L.Sr."/>
            <person name="Barauna A.C."/>
            <person name="Silva K."/>
            <person name="Zilli J.E."/>
        </authorList>
    </citation>
    <scope>NUCLEOTIDE SEQUENCE [LARGE SCALE GENOMIC DNA]</scope>
    <source>
        <strain evidence="2 3">BR 10245</strain>
    </source>
</reference>
<dbReference type="AlphaFoldDB" id="A0A176Y9F4"/>
<keyword evidence="3" id="KW-1185">Reference proteome</keyword>
<feature type="transmembrane region" description="Helical" evidence="1">
    <location>
        <begin position="152"/>
        <end position="176"/>
    </location>
</feature>
<sequence>MPLSRFSRTVALSRVGAISALIFLLGEPAFAHDQPGVAGGLVSGLLHPLTGPDHMIAMVAVGIWGAQLGAPAIWLLPITFPIVMALGGVLGILQVPLPFQEPVIALSALVLGSAVATRLKMPFVLAALIVAIFAIFHGYAHGVELPHAANPLAYGVGFVVATGLLHLCGISIGLLLRWPIGDRLIRGMGTAIALLGCYFLVRSLGGIA</sequence>
<accession>A0A176Y9F4</accession>
<feature type="transmembrane region" description="Helical" evidence="1">
    <location>
        <begin position="41"/>
        <end position="66"/>
    </location>
</feature>
<dbReference type="InterPro" id="IPR007038">
    <property type="entry name" value="HupE_UreJ"/>
</dbReference>
<name>A0A176Y9F4_9BRAD</name>